<feature type="transmembrane region" description="Helical" evidence="1">
    <location>
        <begin position="165"/>
        <end position="185"/>
    </location>
</feature>
<evidence type="ECO:0000313" key="3">
    <source>
        <dbReference type="EMBL" id="GLR72623.1"/>
    </source>
</evidence>
<dbReference type="RefSeq" id="WP_284219034.1">
    <property type="nucleotide sequence ID" value="NZ_BSOT01000011.1"/>
</dbReference>
<reference evidence="3" key="2">
    <citation type="submission" date="2023-01" db="EMBL/GenBank/DDBJ databases">
        <title>Draft genome sequence of Agaribacter marinus strain NBRC 110023.</title>
        <authorList>
            <person name="Sun Q."/>
            <person name="Mori K."/>
        </authorList>
    </citation>
    <scope>NUCLEOTIDE SEQUENCE</scope>
    <source>
        <strain evidence="3">NBRC 110023</strain>
    </source>
</reference>
<keyword evidence="1" id="KW-0472">Membrane</keyword>
<sequence>MNSNKNYMQPSANKNRRYDIDWLRNLALLLLIFYHLGMYYVADWDWHIKSDTQSTLLQNFMVFSNLWRMNLLFFISGITLALVKHKYSAKQLINTRTKRLFLPLLFGMLLIVPIQVYYEFKADGMFDDYGEIQNFWDFMLAYVNVNTDFATDKQSIIGLLTWNHLWYLVYLFAYTFVFLALRPLLERFIFTKAFQSVRSIPFFVIFSCYFLIAWVYIRPQYATTHALVDDWWSHAKYFSIMLMGYCFAHRKDIWNKVIKHRRILVYIGCTTYSLVALDRNGAFPFMGDAFQSYIVVQFAYGAVITLNMWCWMLASIGYVGRYLNKPSRRLNYANEAVLPWYILHQSLIILFAANIKTFDFTPWLEAVFIALMTIVSSYLLFEIIRRFNLLRLCFGLPNPNKS</sequence>
<feature type="transmembrane region" description="Helical" evidence="1">
    <location>
        <begin position="231"/>
        <end position="248"/>
    </location>
</feature>
<dbReference type="Proteomes" id="UP001156601">
    <property type="component" value="Unassembled WGS sequence"/>
</dbReference>
<proteinExistence type="predicted"/>
<feature type="transmembrane region" description="Helical" evidence="1">
    <location>
        <begin position="260"/>
        <end position="277"/>
    </location>
</feature>
<dbReference type="PANTHER" id="PTHR36927">
    <property type="entry name" value="BLR4337 PROTEIN"/>
    <property type="match status" value="1"/>
</dbReference>
<dbReference type="AlphaFoldDB" id="A0AA37T5L2"/>
<organism evidence="3 4">
    <name type="scientific">Agaribacter marinus</name>
    <dbReference type="NCBI Taxonomy" id="1431249"/>
    <lineage>
        <taxon>Bacteria</taxon>
        <taxon>Pseudomonadati</taxon>
        <taxon>Pseudomonadota</taxon>
        <taxon>Gammaproteobacteria</taxon>
        <taxon>Alteromonadales</taxon>
        <taxon>Alteromonadaceae</taxon>
        <taxon>Agaribacter</taxon>
    </lineage>
</organism>
<keyword evidence="1" id="KW-0812">Transmembrane</keyword>
<evidence type="ECO:0000256" key="1">
    <source>
        <dbReference type="SAM" id="Phobius"/>
    </source>
</evidence>
<keyword evidence="3" id="KW-0012">Acyltransferase</keyword>
<dbReference type="GO" id="GO:0016747">
    <property type="term" value="F:acyltransferase activity, transferring groups other than amino-acyl groups"/>
    <property type="evidence" value="ECO:0007669"/>
    <property type="project" value="InterPro"/>
</dbReference>
<keyword evidence="3" id="KW-0808">Transferase</keyword>
<gene>
    <name evidence="3" type="ORF">GCM10007852_35310</name>
</gene>
<dbReference type="InterPro" id="IPR002656">
    <property type="entry name" value="Acyl_transf_3_dom"/>
</dbReference>
<feature type="transmembrane region" description="Helical" evidence="1">
    <location>
        <begin position="297"/>
        <end position="320"/>
    </location>
</feature>
<evidence type="ECO:0000313" key="4">
    <source>
        <dbReference type="Proteomes" id="UP001156601"/>
    </source>
</evidence>
<feature type="transmembrane region" description="Helical" evidence="1">
    <location>
        <begin position="197"/>
        <end position="216"/>
    </location>
</feature>
<dbReference type="Pfam" id="PF01757">
    <property type="entry name" value="Acyl_transf_3"/>
    <property type="match status" value="1"/>
</dbReference>
<protein>
    <submittedName>
        <fullName evidence="3">Acyltransferase</fullName>
    </submittedName>
</protein>
<feature type="transmembrane region" description="Helical" evidence="1">
    <location>
        <begin position="21"/>
        <end position="42"/>
    </location>
</feature>
<feature type="transmembrane region" description="Helical" evidence="1">
    <location>
        <begin position="100"/>
        <end position="118"/>
    </location>
</feature>
<reference evidence="3" key="1">
    <citation type="journal article" date="2014" name="Int. J. Syst. Evol. Microbiol.">
        <title>Complete genome sequence of Corynebacterium casei LMG S-19264T (=DSM 44701T), isolated from a smear-ripened cheese.</title>
        <authorList>
            <consortium name="US DOE Joint Genome Institute (JGI-PGF)"/>
            <person name="Walter F."/>
            <person name="Albersmeier A."/>
            <person name="Kalinowski J."/>
            <person name="Ruckert C."/>
        </authorList>
    </citation>
    <scope>NUCLEOTIDE SEQUENCE</scope>
    <source>
        <strain evidence="3">NBRC 110023</strain>
    </source>
</reference>
<dbReference type="PANTHER" id="PTHR36927:SF3">
    <property type="entry name" value="GLUCANS BIOSYNTHESIS PROTEIN C"/>
    <property type="match status" value="1"/>
</dbReference>
<name>A0AA37T5L2_9ALTE</name>
<feature type="transmembrane region" description="Helical" evidence="1">
    <location>
        <begin position="332"/>
        <end position="354"/>
    </location>
</feature>
<evidence type="ECO:0000259" key="2">
    <source>
        <dbReference type="Pfam" id="PF01757"/>
    </source>
</evidence>
<accession>A0AA37T5L2</accession>
<dbReference type="InterPro" id="IPR050623">
    <property type="entry name" value="Glucan_succinyl_AcylTrfase"/>
</dbReference>
<comment type="caution">
    <text evidence="3">The sequence shown here is derived from an EMBL/GenBank/DDBJ whole genome shotgun (WGS) entry which is preliminary data.</text>
</comment>
<keyword evidence="1" id="KW-1133">Transmembrane helix</keyword>
<dbReference type="EMBL" id="BSOT01000011">
    <property type="protein sequence ID" value="GLR72623.1"/>
    <property type="molecule type" value="Genomic_DNA"/>
</dbReference>
<feature type="transmembrane region" description="Helical" evidence="1">
    <location>
        <begin position="62"/>
        <end position="80"/>
    </location>
</feature>
<feature type="transmembrane region" description="Helical" evidence="1">
    <location>
        <begin position="360"/>
        <end position="381"/>
    </location>
</feature>
<feature type="domain" description="Acyltransferase 3" evidence="2">
    <location>
        <begin position="18"/>
        <end position="381"/>
    </location>
</feature>
<keyword evidence="4" id="KW-1185">Reference proteome</keyword>